<gene>
    <name evidence="3" type="ORF">DL764_007961</name>
</gene>
<feature type="compositionally biased region" description="Acidic residues" evidence="1">
    <location>
        <begin position="586"/>
        <end position="599"/>
    </location>
</feature>
<feature type="compositionally biased region" description="Polar residues" evidence="1">
    <location>
        <begin position="210"/>
        <end position="219"/>
    </location>
</feature>
<reference evidence="3 4" key="1">
    <citation type="submission" date="2018-06" db="EMBL/GenBank/DDBJ databases">
        <title>Complete Genomes of Monosporascus.</title>
        <authorList>
            <person name="Robinson A.J."/>
            <person name="Natvig D.O."/>
        </authorList>
    </citation>
    <scope>NUCLEOTIDE SEQUENCE [LARGE SCALE GENOMIC DNA]</scope>
    <source>
        <strain evidence="3 4">CBS 110550</strain>
    </source>
</reference>
<feature type="region of interest" description="Disordered" evidence="1">
    <location>
        <begin position="203"/>
        <end position="234"/>
    </location>
</feature>
<accession>A0A4Q4SYR2</accession>
<organism evidence="3 4">
    <name type="scientific">Monosporascus ibericus</name>
    <dbReference type="NCBI Taxonomy" id="155417"/>
    <lineage>
        <taxon>Eukaryota</taxon>
        <taxon>Fungi</taxon>
        <taxon>Dikarya</taxon>
        <taxon>Ascomycota</taxon>
        <taxon>Pezizomycotina</taxon>
        <taxon>Sordariomycetes</taxon>
        <taxon>Xylariomycetidae</taxon>
        <taxon>Xylariales</taxon>
        <taxon>Xylariales incertae sedis</taxon>
        <taxon>Monosporascus</taxon>
    </lineage>
</organism>
<sequence length="599" mass="66880">MLTQQQIESMDFQHCIYPESIQVQEHVDSTTMGSAGDLSFAPSHKAPMSPPHIMDPCDPPQIQRFLADNCGSTYFGYHEIDSKVQGVLTAESSVVAPIPSATHHRHSSPAFTYPSSPCSSALSPSMENDYSQAHSPPTPADTPLWPPVSSQYETWGSHGQLYQFTGLADDCVKPLDVNPYQENLHGLYEDSSARPSLLLRDLSMSSDASNPNPDEWNQSEAHRLPRQMSPEPLSPEIKDEICIPEAKGVYPLIDTDDGPLSADEMKITCAKIGDEDDEYQPSRRHKRPSPHASRNNKAQKRSNTSHSASHAKRIKTGLSDSLGSVNAAKASLKGARRSFPCSECPDIAFKDENGLQKHIKTQHTRPFICVFHFAGCKSTFASKNEWKRHCSSQHLLLNYWLCQQDQCAKVANGPHALSGSWQDPRSACYDRYDCVPPLPNGAIFNRKDLYTQHLRRMHVPPDVKKQVKQKKQVPEWEDSVRSYQEAAHRIRCHLPTYMDCPAPGCKAKFEGTSAWDERMEHVAKHLDKAGLGVEPPISFGGDHDSTLIEWATRPDVSIIRRDGKGRWELHNPLKPAGSGQRKGMPPDEDEDAEGEEFHE</sequence>
<feature type="region of interest" description="Disordered" evidence="1">
    <location>
        <begin position="272"/>
        <end position="320"/>
    </location>
</feature>
<dbReference type="GO" id="GO:0003700">
    <property type="term" value="F:DNA-binding transcription factor activity"/>
    <property type="evidence" value="ECO:0007669"/>
    <property type="project" value="InterPro"/>
</dbReference>
<feature type="compositionally biased region" description="Pro residues" evidence="1">
    <location>
        <begin position="136"/>
        <end position="146"/>
    </location>
</feature>
<proteinExistence type="predicted"/>
<feature type="domain" description="C2H2-type" evidence="2">
    <location>
        <begin position="339"/>
        <end position="363"/>
    </location>
</feature>
<dbReference type="InterPro" id="IPR039970">
    <property type="entry name" value="TF_Grauzone"/>
</dbReference>
<keyword evidence="4" id="KW-1185">Reference proteome</keyword>
<dbReference type="Gene3D" id="3.30.160.60">
    <property type="entry name" value="Classic Zinc Finger"/>
    <property type="match status" value="1"/>
</dbReference>
<feature type="domain" description="C2H2-type" evidence="2">
    <location>
        <begin position="367"/>
        <end position="394"/>
    </location>
</feature>
<dbReference type="PANTHER" id="PTHR23225">
    <property type="entry name" value="ZINC FINGER PROTEIN"/>
    <property type="match status" value="1"/>
</dbReference>
<feature type="compositionally biased region" description="Polar residues" evidence="1">
    <location>
        <begin position="292"/>
        <end position="308"/>
    </location>
</feature>
<dbReference type="PANTHER" id="PTHR23225:SF2">
    <property type="entry name" value="AT09679P-RELATED"/>
    <property type="match status" value="1"/>
</dbReference>
<protein>
    <recommendedName>
        <fullName evidence="2">C2H2-type domain-containing protein</fullName>
    </recommendedName>
</protein>
<feature type="region of interest" description="Disordered" evidence="1">
    <location>
        <begin position="563"/>
        <end position="599"/>
    </location>
</feature>
<dbReference type="STRING" id="155417.A0A4Q4SYR2"/>
<dbReference type="EMBL" id="QJNU01000584">
    <property type="protein sequence ID" value="RYO93664.1"/>
    <property type="molecule type" value="Genomic_DNA"/>
</dbReference>
<evidence type="ECO:0000256" key="1">
    <source>
        <dbReference type="SAM" id="MobiDB-lite"/>
    </source>
</evidence>
<evidence type="ECO:0000313" key="3">
    <source>
        <dbReference type="EMBL" id="RYO93664.1"/>
    </source>
</evidence>
<feature type="compositionally biased region" description="Polar residues" evidence="1">
    <location>
        <begin position="126"/>
        <end position="135"/>
    </location>
</feature>
<dbReference type="InterPro" id="IPR013087">
    <property type="entry name" value="Znf_C2H2_type"/>
</dbReference>
<feature type="domain" description="C2H2-type" evidence="2">
    <location>
        <begin position="498"/>
        <end position="525"/>
    </location>
</feature>
<evidence type="ECO:0000259" key="2">
    <source>
        <dbReference type="SMART" id="SM00355"/>
    </source>
</evidence>
<feature type="compositionally biased region" description="Low complexity" evidence="1">
    <location>
        <begin position="114"/>
        <end position="125"/>
    </location>
</feature>
<name>A0A4Q4SYR2_9PEZI</name>
<dbReference type="Proteomes" id="UP000293360">
    <property type="component" value="Unassembled WGS sequence"/>
</dbReference>
<comment type="caution">
    <text evidence="3">The sequence shown here is derived from an EMBL/GenBank/DDBJ whole genome shotgun (WGS) entry which is preliminary data.</text>
</comment>
<feature type="region of interest" description="Disordered" evidence="1">
    <location>
        <begin position="100"/>
        <end position="147"/>
    </location>
</feature>
<evidence type="ECO:0000313" key="4">
    <source>
        <dbReference type="Proteomes" id="UP000293360"/>
    </source>
</evidence>
<dbReference type="AlphaFoldDB" id="A0A4Q4SYR2"/>
<dbReference type="SMART" id="SM00355">
    <property type="entry name" value="ZnF_C2H2"/>
    <property type="match status" value="3"/>
</dbReference>
<dbReference type="OrthoDB" id="5388486at2759"/>